<name>A0A0W7WRX5_9ACTN</name>
<dbReference type="SUPFAM" id="SSF53756">
    <property type="entry name" value="UDP-Glycosyltransferase/glycogen phosphorylase"/>
    <property type="match status" value="1"/>
</dbReference>
<dbReference type="RefSeq" id="WP_058852352.1">
    <property type="nucleotide sequence ID" value="NZ_LOCL01000078.1"/>
</dbReference>
<sequence>MLVGVCDFPGSYAFPPAGYGGIERWLWAVATGARAAGADVHLLGPGWLTDLEHDWVRKPVRLEDIKPGTLSERELRDSGYDLLVVGHEYPSLPAWTRTWSELDCDVATFQHSPVFQHTATAFDGQRSRLYCYSPEMTERYAGHRPIPELAVHLGLHEEEPPATAGTDLVWLGRIDEDKAPHIAVRAAQILGRRIRIVGPVFDKEYVRRHEDLLGAEHVEWVGELGGTAKTAAIAEASVFVYTYAREYVEAGAAVFGESLRAGTPMAALTWREGTCAQAALCNETGGVAVADLLEDDETAALRLADSIQQAEDLDHRRVQAIGMQRFDPVRHFQAMATRSC</sequence>
<dbReference type="AlphaFoldDB" id="A0A0W7WRX5"/>
<dbReference type="STRING" id="1765722.AT728_33095"/>
<reference evidence="1 2" key="1">
    <citation type="submission" date="2015-12" db="EMBL/GenBank/DDBJ databases">
        <title>Draft genome sequence of Streptomyces silvensis ATCC 53525, a producer of novel hormone antagonists.</title>
        <authorList>
            <person name="Johnston C.W."/>
            <person name="Li Y."/>
            <person name="Magarvey N.A."/>
        </authorList>
    </citation>
    <scope>NUCLEOTIDE SEQUENCE [LARGE SCALE GENOMIC DNA]</scope>
    <source>
        <strain evidence="1 2">ATCC 53525</strain>
    </source>
</reference>
<comment type="caution">
    <text evidence="1">The sequence shown here is derived from an EMBL/GenBank/DDBJ whole genome shotgun (WGS) entry which is preliminary data.</text>
</comment>
<organism evidence="1 2">
    <name type="scientific">Streptomyces silvensis</name>
    <dbReference type="NCBI Taxonomy" id="1765722"/>
    <lineage>
        <taxon>Bacteria</taxon>
        <taxon>Bacillati</taxon>
        <taxon>Actinomycetota</taxon>
        <taxon>Actinomycetes</taxon>
        <taxon>Kitasatosporales</taxon>
        <taxon>Streptomycetaceae</taxon>
        <taxon>Streptomyces</taxon>
    </lineage>
</organism>
<dbReference type="GO" id="GO:0016740">
    <property type="term" value="F:transferase activity"/>
    <property type="evidence" value="ECO:0007669"/>
    <property type="project" value="UniProtKB-KW"/>
</dbReference>
<gene>
    <name evidence="1" type="ORF">AT728_33095</name>
</gene>
<evidence type="ECO:0000313" key="2">
    <source>
        <dbReference type="Proteomes" id="UP000054804"/>
    </source>
</evidence>
<keyword evidence="2" id="KW-1185">Reference proteome</keyword>
<dbReference type="Proteomes" id="UP000054804">
    <property type="component" value="Unassembled WGS sequence"/>
</dbReference>
<dbReference type="Gene3D" id="3.40.50.2000">
    <property type="entry name" value="Glycogen Phosphorylase B"/>
    <property type="match status" value="2"/>
</dbReference>
<dbReference type="OrthoDB" id="9809227at2"/>
<dbReference type="EMBL" id="LOCL01000078">
    <property type="protein sequence ID" value="KUF13297.1"/>
    <property type="molecule type" value="Genomic_DNA"/>
</dbReference>
<accession>A0A0W7WRX5</accession>
<protein>
    <submittedName>
        <fullName evidence="1">Glycosyltransferase</fullName>
    </submittedName>
</protein>
<proteinExistence type="predicted"/>
<keyword evidence="1" id="KW-0808">Transferase</keyword>
<evidence type="ECO:0000313" key="1">
    <source>
        <dbReference type="EMBL" id="KUF13297.1"/>
    </source>
</evidence>